<comment type="similarity">
    <text evidence="2 10">Belongs to the DNA/RNA non-specific endonuclease family.</text>
</comment>
<dbReference type="Pfam" id="PF01223">
    <property type="entry name" value="Endonuclease_NS"/>
    <property type="match status" value="1"/>
</dbReference>
<accession>A0A2S7TAJ8</accession>
<keyword evidence="15" id="KW-1185">Reference proteome</keyword>
<dbReference type="InterPro" id="IPR040255">
    <property type="entry name" value="Non-specific_endonuclease"/>
</dbReference>
<feature type="active site" description="Proton acceptor" evidence="8">
    <location>
        <position position="119"/>
    </location>
</feature>
<dbReference type="Gene3D" id="3.40.570.10">
    <property type="entry name" value="Extracellular Endonuclease, subunit A"/>
    <property type="match status" value="1"/>
</dbReference>
<evidence type="ECO:0000256" key="8">
    <source>
        <dbReference type="PIRSR" id="PIRSR640255-1"/>
    </source>
</evidence>
<organism evidence="14 15">
    <name type="scientific">Aureicoccus marinus</name>
    <dbReference type="NCBI Taxonomy" id="754435"/>
    <lineage>
        <taxon>Bacteria</taxon>
        <taxon>Pseudomonadati</taxon>
        <taxon>Bacteroidota</taxon>
        <taxon>Flavobacteriia</taxon>
        <taxon>Flavobacteriales</taxon>
        <taxon>Flavobacteriaceae</taxon>
        <taxon>Aureicoccus</taxon>
    </lineage>
</organism>
<dbReference type="InterPro" id="IPR020821">
    <property type="entry name" value="ENPP1-3/EXOG-like_nuc-like"/>
</dbReference>
<keyword evidence="11" id="KW-1133">Transmembrane helix</keyword>
<dbReference type="PANTHER" id="PTHR13966:SF5">
    <property type="entry name" value="ENDONUCLEASE G, MITOCHONDRIAL"/>
    <property type="match status" value="1"/>
</dbReference>
<evidence type="ECO:0000259" key="13">
    <source>
        <dbReference type="SMART" id="SM00892"/>
    </source>
</evidence>
<evidence type="ECO:0000256" key="3">
    <source>
        <dbReference type="ARBA" id="ARBA00022722"/>
    </source>
</evidence>
<keyword evidence="5 10" id="KW-0255">Endonuclease</keyword>
<dbReference type="RefSeq" id="WP_245916276.1">
    <property type="nucleotide sequence ID" value="NZ_MQVX01000001.1"/>
</dbReference>
<dbReference type="InterPro" id="IPR001604">
    <property type="entry name" value="Endo_G_ENPP1-like_dom"/>
</dbReference>
<evidence type="ECO:0000256" key="4">
    <source>
        <dbReference type="ARBA" id="ARBA00022723"/>
    </source>
</evidence>
<dbReference type="PANTHER" id="PTHR13966">
    <property type="entry name" value="ENDONUCLEASE RELATED"/>
    <property type="match status" value="1"/>
</dbReference>
<evidence type="ECO:0000256" key="10">
    <source>
        <dbReference type="RuleBase" id="RU366055"/>
    </source>
</evidence>
<dbReference type="GO" id="GO:0000014">
    <property type="term" value="F:single-stranded DNA endodeoxyribonuclease activity"/>
    <property type="evidence" value="ECO:0007669"/>
    <property type="project" value="TreeGrafter"/>
</dbReference>
<evidence type="ECO:0000256" key="6">
    <source>
        <dbReference type="ARBA" id="ARBA00022801"/>
    </source>
</evidence>
<evidence type="ECO:0000256" key="1">
    <source>
        <dbReference type="ARBA" id="ARBA00001946"/>
    </source>
</evidence>
<evidence type="ECO:0000313" key="15">
    <source>
        <dbReference type="Proteomes" id="UP000239366"/>
    </source>
</evidence>
<dbReference type="AlphaFoldDB" id="A0A2S7TAJ8"/>
<dbReference type="Proteomes" id="UP000239366">
    <property type="component" value="Unassembled WGS sequence"/>
</dbReference>
<dbReference type="InterPro" id="IPR018524">
    <property type="entry name" value="DNA/RNA_endonuclease_AS"/>
</dbReference>
<feature type="domain" description="ENPP1-3/EXOG-like endonuclease/phosphodiesterase" evidence="12">
    <location>
        <begin position="58"/>
        <end position="249"/>
    </location>
</feature>
<keyword evidence="3 10" id="KW-0540">Nuclease</keyword>
<comment type="cofactor">
    <cofactor evidence="1 10">
        <name>Mg(2+)</name>
        <dbReference type="ChEBI" id="CHEBI:18420"/>
    </cofactor>
</comment>
<evidence type="ECO:0000256" key="5">
    <source>
        <dbReference type="ARBA" id="ARBA00022759"/>
    </source>
</evidence>
<dbReference type="SMART" id="SM00477">
    <property type="entry name" value="NUC"/>
    <property type="match status" value="1"/>
</dbReference>
<dbReference type="GO" id="GO:0003676">
    <property type="term" value="F:nucleic acid binding"/>
    <property type="evidence" value="ECO:0007669"/>
    <property type="project" value="InterPro"/>
</dbReference>
<evidence type="ECO:0000256" key="2">
    <source>
        <dbReference type="ARBA" id="ARBA00010052"/>
    </source>
</evidence>
<evidence type="ECO:0000256" key="9">
    <source>
        <dbReference type="PIRSR" id="PIRSR640255-2"/>
    </source>
</evidence>
<dbReference type="SMART" id="SM00892">
    <property type="entry name" value="Endonuclease_NS"/>
    <property type="match status" value="1"/>
</dbReference>
<dbReference type="EC" id="3.1.30.-" evidence="10"/>
<keyword evidence="6 10" id="KW-0378">Hydrolase</keyword>
<evidence type="ECO:0000256" key="11">
    <source>
        <dbReference type="SAM" id="Phobius"/>
    </source>
</evidence>
<dbReference type="PROSITE" id="PS01070">
    <property type="entry name" value="NUCLEASE_NON_SPEC"/>
    <property type="match status" value="1"/>
</dbReference>
<feature type="binding site" evidence="9">
    <location>
        <position position="150"/>
    </location>
    <ligand>
        <name>Mg(2+)</name>
        <dbReference type="ChEBI" id="CHEBI:18420"/>
        <note>catalytic</note>
    </ligand>
</feature>
<keyword evidence="11" id="KW-0472">Membrane</keyword>
<dbReference type="GO" id="GO:0046872">
    <property type="term" value="F:metal ion binding"/>
    <property type="evidence" value="ECO:0007669"/>
    <property type="project" value="UniProtKB-KW"/>
</dbReference>
<dbReference type="GO" id="GO:0004521">
    <property type="term" value="F:RNA endonuclease activity"/>
    <property type="evidence" value="ECO:0007669"/>
    <property type="project" value="TreeGrafter"/>
</dbReference>
<dbReference type="CDD" id="cd00091">
    <property type="entry name" value="NUC"/>
    <property type="match status" value="1"/>
</dbReference>
<dbReference type="InterPro" id="IPR044925">
    <property type="entry name" value="His-Me_finger_sf"/>
</dbReference>
<feature type="domain" description="DNA/RNA non-specific endonuclease/pyrophosphatase/phosphodiesterase" evidence="13">
    <location>
        <begin position="57"/>
        <end position="249"/>
    </location>
</feature>
<gene>
    <name evidence="14" type="ORF">BST99_13475</name>
</gene>
<reference evidence="15" key="1">
    <citation type="submission" date="2016-11" db="EMBL/GenBank/DDBJ databases">
        <title>Trade-off between light-utilization and light-protection in marine flavobacteria.</title>
        <authorList>
            <person name="Kumagai Y."/>
            <person name="Yoshizawa S."/>
            <person name="Kogure K."/>
        </authorList>
    </citation>
    <scope>NUCLEOTIDE SEQUENCE [LARGE SCALE GENOMIC DNA]</scope>
    <source>
        <strain evidence="15">SG-18</strain>
    </source>
</reference>
<evidence type="ECO:0000256" key="7">
    <source>
        <dbReference type="ARBA" id="ARBA00022842"/>
    </source>
</evidence>
<evidence type="ECO:0000313" key="14">
    <source>
        <dbReference type="EMBL" id="PQJ16591.1"/>
    </source>
</evidence>
<sequence length="269" mass="31725">MNRQRIYYALSLAAILAAFWLFDLWWAKAEQESKRPQFEMVSGGELRPRSTEGIEITHEYYAFSYRTEYEQAEWVAYWLKPEHLTQDDRKRPYFEVDPSVPGESAHWRNYKGSGYDRGHLCPAGDRRFSEEAYNETFLTSNVSPQDREFNAGIWNRLEQQVRSWCKRYGDLYIVTGGILEEGLEEIGSEGVEVPDYFYKIVYRPGDDEALIAYLIPNQEQKSDLSRFEVSVDEIERRSGLDFFTLLDKGKQEELEAPTRLGEWRYHNFN</sequence>
<protein>
    <recommendedName>
        <fullName evidence="10">Endonuclease</fullName>
        <ecNumber evidence="10">3.1.30.-</ecNumber>
    </recommendedName>
</protein>
<dbReference type="InterPro" id="IPR044929">
    <property type="entry name" value="DNA/RNA_non-sp_Endonuclease_sf"/>
</dbReference>
<feature type="transmembrane region" description="Helical" evidence="11">
    <location>
        <begin position="6"/>
        <end position="26"/>
    </location>
</feature>
<dbReference type="EMBL" id="MQVX01000001">
    <property type="protein sequence ID" value="PQJ16591.1"/>
    <property type="molecule type" value="Genomic_DNA"/>
</dbReference>
<keyword evidence="11" id="KW-0812">Transmembrane</keyword>
<keyword evidence="7" id="KW-0460">Magnesium</keyword>
<keyword evidence="4 9" id="KW-0479">Metal-binding</keyword>
<dbReference type="SUPFAM" id="SSF54060">
    <property type="entry name" value="His-Me finger endonucleases"/>
    <property type="match status" value="1"/>
</dbReference>
<comment type="caution">
    <text evidence="14">The sequence shown here is derived from an EMBL/GenBank/DDBJ whole genome shotgun (WGS) entry which is preliminary data.</text>
</comment>
<evidence type="ECO:0000259" key="12">
    <source>
        <dbReference type="SMART" id="SM00477"/>
    </source>
</evidence>
<proteinExistence type="inferred from homology"/>
<name>A0A2S7TAJ8_9FLAO</name>